<sequence length="504" mass="56745">MRRRKHSSCAKNVLHTALQVVLVFHFSLVVRRRPGQKRRPIFASGNDHRQQHFSIFFFSLFTNWKKIIHSSKMDKKRYSGKTCRLLSMLTLTSFFFLVEIVVGYLTNSLALVADSFHMLSDVVALVVGFASVRISKWRTQKNTFGWARAEVLGALVNAVFLIALCFSILVESLKRLVQIEEIHNAKMLVGVGVFGLLVNLIGLFLFHGHGHSHGHSHSDKSENVALVENKLGNTGEIVMNHAEDGTEDIPVKITSGSQLNMRGVFLHILGDALGSVIVIISALIIWFAEGAWKYYVDPAMSIGMVILILATTIPLLRESGLILLQTVPTHIQVKDIKEKLEQISGVLAVHEFHVWQLAGNRIIASAHVRCQNIEEYMQVAGKIKELFHNEGIHSTTIQPEFVEFEEIRPGRDCALECGPDKQCYTDTCCPTKQPKELDEHSIALVVNDDEDDNFLFSFSNFKFVPLFQSSNLFSTFRQEKTPSHSLPHPTSRQVLEKNTNKSFS</sequence>
<feature type="transmembrane region" description="Helical" evidence="9">
    <location>
        <begin position="294"/>
        <end position="316"/>
    </location>
</feature>
<comment type="subcellular location">
    <subcellularLocation>
        <location evidence="1">Membrane</location>
        <topology evidence="1">Multi-pass membrane protein</topology>
    </subcellularLocation>
</comment>
<dbReference type="OrthoDB" id="29444at2759"/>
<dbReference type="InterPro" id="IPR036837">
    <property type="entry name" value="Cation_efflux_CTD_sf"/>
</dbReference>
<keyword evidence="3" id="KW-0813">Transport</keyword>
<evidence type="ECO:0000256" key="3">
    <source>
        <dbReference type="ARBA" id="ARBA00022448"/>
    </source>
</evidence>
<keyword evidence="6 9" id="KW-1133">Transmembrane helix</keyword>
<evidence type="ECO:0000256" key="8">
    <source>
        <dbReference type="SAM" id="MobiDB-lite"/>
    </source>
</evidence>
<dbReference type="PANTHER" id="PTHR45820">
    <property type="entry name" value="FI23527P1"/>
    <property type="match status" value="1"/>
</dbReference>
<feature type="region of interest" description="Disordered" evidence="8">
    <location>
        <begin position="480"/>
        <end position="504"/>
    </location>
</feature>
<reference evidence="12" key="1">
    <citation type="submission" date="2021-01" db="EMBL/GenBank/DDBJ databases">
        <authorList>
            <person name="Li R."/>
            <person name="Bekaert M."/>
        </authorList>
    </citation>
    <scope>NUCLEOTIDE SEQUENCE</scope>
    <source>
        <strain evidence="12">Farmed</strain>
    </source>
</reference>
<dbReference type="Pfam" id="PF01545">
    <property type="entry name" value="Cation_efflux"/>
    <property type="match status" value="1"/>
</dbReference>
<evidence type="ECO:0000259" key="11">
    <source>
        <dbReference type="Pfam" id="PF16916"/>
    </source>
</evidence>
<dbReference type="SUPFAM" id="SSF160240">
    <property type="entry name" value="Cation efflux protein cytoplasmic domain-like"/>
    <property type="match status" value="1"/>
</dbReference>
<feature type="transmembrane region" description="Helical" evidence="9">
    <location>
        <begin position="264"/>
        <end position="288"/>
    </location>
</feature>
<evidence type="ECO:0000256" key="7">
    <source>
        <dbReference type="ARBA" id="ARBA00023136"/>
    </source>
</evidence>
<keyword evidence="5" id="KW-0862">Zinc</keyword>
<dbReference type="SUPFAM" id="SSF161111">
    <property type="entry name" value="Cation efflux protein transmembrane domain-like"/>
    <property type="match status" value="1"/>
</dbReference>
<protein>
    <submittedName>
        <fullName evidence="12">SLC30A1</fullName>
    </submittedName>
</protein>
<dbReference type="InterPro" id="IPR002524">
    <property type="entry name" value="Cation_efflux"/>
</dbReference>
<feature type="transmembrane region" description="Helical" evidence="9">
    <location>
        <begin position="111"/>
        <end position="130"/>
    </location>
</feature>
<dbReference type="GO" id="GO:0005385">
    <property type="term" value="F:zinc ion transmembrane transporter activity"/>
    <property type="evidence" value="ECO:0007669"/>
    <property type="project" value="TreeGrafter"/>
</dbReference>
<name>A0A812EY55_ACAPH</name>
<dbReference type="GO" id="GO:0006882">
    <property type="term" value="P:intracellular zinc ion homeostasis"/>
    <property type="evidence" value="ECO:0007669"/>
    <property type="project" value="TreeGrafter"/>
</dbReference>
<gene>
    <name evidence="12" type="ORF">SPHA_79286</name>
</gene>
<evidence type="ECO:0000256" key="6">
    <source>
        <dbReference type="ARBA" id="ARBA00022989"/>
    </source>
</evidence>
<dbReference type="PANTHER" id="PTHR45820:SF4">
    <property type="entry name" value="ZINC TRANSPORTER 63C, ISOFORM F"/>
    <property type="match status" value="1"/>
</dbReference>
<feature type="domain" description="Cation efflux protein cytoplasmic" evidence="11">
    <location>
        <begin position="329"/>
        <end position="400"/>
    </location>
</feature>
<feature type="domain" description="Cation efflux protein transmembrane" evidence="10">
    <location>
        <begin position="88"/>
        <end position="324"/>
    </location>
</feature>
<dbReference type="InterPro" id="IPR058533">
    <property type="entry name" value="Cation_efflux_TM"/>
</dbReference>
<evidence type="ECO:0000256" key="2">
    <source>
        <dbReference type="ARBA" id="ARBA00008873"/>
    </source>
</evidence>
<comment type="similarity">
    <text evidence="2">Belongs to the cation diffusion facilitator (CDF) transporter (TC 2.A.4) family. SLC30A subfamily.</text>
</comment>
<feature type="transmembrane region" description="Helical" evidence="9">
    <location>
        <begin position="85"/>
        <end position="105"/>
    </location>
</feature>
<evidence type="ECO:0000259" key="10">
    <source>
        <dbReference type="Pfam" id="PF01545"/>
    </source>
</evidence>
<organism evidence="12 13">
    <name type="scientific">Acanthosepion pharaonis</name>
    <name type="common">Pharaoh cuttlefish</name>
    <name type="synonym">Sepia pharaonis</name>
    <dbReference type="NCBI Taxonomy" id="158019"/>
    <lineage>
        <taxon>Eukaryota</taxon>
        <taxon>Metazoa</taxon>
        <taxon>Spiralia</taxon>
        <taxon>Lophotrochozoa</taxon>
        <taxon>Mollusca</taxon>
        <taxon>Cephalopoda</taxon>
        <taxon>Coleoidea</taxon>
        <taxon>Decapodiformes</taxon>
        <taxon>Sepiida</taxon>
        <taxon>Sepiina</taxon>
        <taxon>Sepiidae</taxon>
        <taxon>Acanthosepion</taxon>
    </lineage>
</organism>
<evidence type="ECO:0000256" key="1">
    <source>
        <dbReference type="ARBA" id="ARBA00004141"/>
    </source>
</evidence>
<dbReference type="InterPro" id="IPR027469">
    <property type="entry name" value="Cation_efflux_TMD_sf"/>
</dbReference>
<evidence type="ECO:0000256" key="4">
    <source>
        <dbReference type="ARBA" id="ARBA00022692"/>
    </source>
</evidence>
<keyword evidence="7 9" id="KW-0472">Membrane</keyword>
<dbReference type="InterPro" id="IPR027470">
    <property type="entry name" value="Cation_efflux_CTD"/>
</dbReference>
<comment type="caution">
    <text evidence="12">The sequence shown here is derived from an EMBL/GenBank/DDBJ whole genome shotgun (WGS) entry which is preliminary data.</text>
</comment>
<dbReference type="AlphaFoldDB" id="A0A812EY55"/>
<dbReference type="Pfam" id="PF16916">
    <property type="entry name" value="ZT_dimer"/>
    <property type="match status" value="1"/>
</dbReference>
<dbReference type="GO" id="GO:0016020">
    <property type="term" value="C:membrane"/>
    <property type="evidence" value="ECO:0007669"/>
    <property type="project" value="UniProtKB-SubCell"/>
</dbReference>
<feature type="transmembrane region" description="Helical" evidence="9">
    <location>
        <begin position="151"/>
        <end position="170"/>
    </location>
</feature>
<evidence type="ECO:0000256" key="9">
    <source>
        <dbReference type="SAM" id="Phobius"/>
    </source>
</evidence>
<dbReference type="Proteomes" id="UP000597762">
    <property type="component" value="Unassembled WGS sequence"/>
</dbReference>
<dbReference type="EMBL" id="CAHIKZ030005564">
    <property type="protein sequence ID" value="CAE1329922.1"/>
    <property type="molecule type" value="Genomic_DNA"/>
</dbReference>
<keyword evidence="13" id="KW-1185">Reference proteome</keyword>
<evidence type="ECO:0000313" key="13">
    <source>
        <dbReference type="Proteomes" id="UP000597762"/>
    </source>
</evidence>
<accession>A0A812EY55</accession>
<dbReference type="NCBIfam" id="TIGR01297">
    <property type="entry name" value="CDF"/>
    <property type="match status" value="1"/>
</dbReference>
<dbReference type="Gene3D" id="1.20.1510.10">
    <property type="entry name" value="Cation efflux protein transmembrane domain"/>
    <property type="match status" value="1"/>
</dbReference>
<keyword evidence="4 9" id="KW-0812">Transmembrane</keyword>
<proteinExistence type="inferred from homology"/>
<evidence type="ECO:0000313" key="12">
    <source>
        <dbReference type="EMBL" id="CAE1329922.1"/>
    </source>
</evidence>
<evidence type="ECO:0000256" key="5">
    <source>
        <dbReference type="ARBA" id="ARBA00022833"/>
    </source>
</evidence>
<feature type="transmembrane region" description="Helical" evidence="9">
    <location>
        <begin position="185"/>
        <end position="206"/>
    </location>
</feature>
<feature type="compositionally biased region" description="Basic and acidic residues" evidence="8">
    <location>
        <begin position="494"/>
        <end position="504"/>
    </location>
</feature>
<dbReference type="GO" id="GO:0010312">
    <property type="term" value="P:detoxification of zinc ion"/>
    <property type="evidence" value="ECO:0007669"/>
    <property type="project" value="TreeGrafter"/>
</dbReference>